<dbReference type="SUPFAM" id="SSF51905">
    <property type="entry name" value="FAD/NAD(P)-binding domain"/>
    <property type="match status" value="1"/>
</dbReference>
<gene>
    <name evidence="2" type="ORF">N657DRAFT_655612</name>
</gene>
<dbReference type="InterPro" id="IPR036188">
    <property type="entry name" value="FAD/NAD-bd_sf"/>
</dbReference>
<evidence type="ECO:0000313" key="3">
    <source>
        <dbReference type="Proteomes" id="UP001302602"/>
    </source>
</evidence>
<dbReference type="Gene3D" id="3.50.50.100">
    <property type="match status" value="1"/>
</dbReference>
<dbReference type="PRINTS" id="PR00368">
    <property type="entry name" value="FADPNR"/>
</dbReference>
<reference evidence="2" key="2">
    <citation type="submission" date="2023-05" db="EMBL/GenBank/DDBJ databases">
        <authorList>
            <consortium name="Lawrence Berkeley National Laboratory"/>
            <person name="Steindorff A."/>
            <person name="Hensen N."/>
            <person name="Bonometti L."/>
            <person name="Westerberg I."/>
            <person name="Brannstrom I.O."/>
            <person name="Guillou S."/>
            <person name="Cros-Aarteil S."/>
            <person name="Calhoun S."/>
            <person name="Haridas S."/>
            <person name="Kuo A."/>
            <person name="Mondo S."/>
            <person name="Pangilinan J."/>
            <person name="Riley R."/>
            <person name="Labutti K."/>
            <person name="Andreopoulos B."/>
            <person name="Lipzen A."/>
            <person name="Chen C."/>
            <person name="Yanf M."/>
            <person name="Daum C."/>
            <person name="Ng V."/>
            <person name="Clum A."/>
            <person name="Ohm R."/>
            <person name="Martin F."/>
            <person name="Silar P."/>
            <person name="Natvig D."/>
            <person name="Lalanne C."/>
            <person name="Gautier V."/>
            <person name="Ament-Velasquez S.L."/>
            <person name="Kruys A."/>
            <person name="Hutchinson M.I."/>
            <person name="Powell A.J."/>
            <person name="Barry K."/>
            <person name="Miller A.N."/>
            <person name="Grigoriev I.V."/>
            <person name="Debuchy R."/>
            <person name="Gladieux P."/>
            <person name="Thoren M.H."/>
            <person name="Johannesson H."/>
        </authorList>
    </citation>
    <scope>NUCLEOTIDE SEQUENCE</scope>
    <source>
        <strain evidence="2">CBS 731.68</strain>
    </source>
</reference>
<dbReference type="PANTHER" id="PTHR43735">
    <property type="entry name" value="APOPTOSIS-INDUCING FACTOR 1"/>
    <property type="match status" value="1"/>
</dbReference>
<dbReference type="RefSeq" id="XP_062648102.1">
    <property type="nucleotide sequence ID" value="XM_062794619.1"/>
</dbReference>
<dbReference type="PANTHER" id="PTHR43735:SF11">
    <property type="entry name" value="HYPOTHETICAL OXIDOREDUCTASE (EUROFUNG)"/>
    <property type="match status" value="1"/>
</dbReference>
<dbReference type="GeneID" id="87831388"/>
<evidence type="ECO:0000259" key="1">
    <source>
        <dbReference type="Pfam" id="PF07992"/>
    </source>
</evidence>
<protein>
    <submittedName>
        <fullName evidence="2">FAD binding protein</fullName>
    </submittedName>
</protein>
<dbReference type="GO" id="GO:0004174">
    <property type="term" value="F:electron-transferring-flavoprotein dehydrogenase activity"/>
    <property type="evidence" value="ECO:0007669"/>
    <property type="project" value="TreeGrafter"/>
</dbReference>
<dbReference type="Proteomes" id="UP001302602">
    <property type="component" value="Unassembled WGS sequence"/>
</dbReference>
<dbReference type="InterPro" id="IPR023753">
    <property type="entry name" value="FAD/NAD-binding_dom"/>
</dbReference>
<dbReference type="EMBL" id="MU853227">
    <property type="protein sequence ID" value="KAK4124331.1"/>
    <property type="molecule type" value="Genomic_DNA"/>
</dbReference>
<dbReference type="Pfam" id="PF11927">
    <property type="entry name" value="HODM_asu-like"/>
    <property type="match status" value="1"/>
</dbReference>
<keyword evidence="3" id="KW-1185">Reference proteome</keyword>
<dbReference type="Pfam" id="PF07992">
    <property type="entry name" value="Pyr_redox_2"/>
    <property type="match status" value="1"/>
</dbReference>
<dbReference type="GO" id="GO:0050660">
    <property type="term" value="F:flavin adenine dinucleotide binding"/>
    <property type="evidence" value="ECO:0007669"/>
    <property type="project" value="TreeGrafter"/>
</dbReference>
<dbReference type="InterPro" id="IPR021848">
    <property type="entry name" value="HODM_asu-like"/>
</dbReference>
<reference evidence="2" key="1">
    <citation type="journal article" date="2023" name="Mol. Phylogenet. Evol.">
        <title>Genome-scale phylogeny and comparative genomics of the fungal order Sordariales.</title>
        <authorList>
            <person name="Hensen N."/>
            <person name="Bonometti L."/>
            <person name="Westerberg I."/>
            <person name="Brannstrom I.O."/>
            <person name="Guillou S."/>
            <person name="Cros-Aarteil S."/>
            <person name="Calhoun S."/>
            <person name="Haridas S."/>
            <person name="Kuo A."/>
            <person name="Mondo S."/>
            <person name="Pangilinan J."/>
            <person name="Riley R."/>
            <person name="LaButti K."/>
            <person name="Andreopoulos B."/>
            <person name="Lipzen A."/>
            <person name="Chen C."/>
            <person name="Yan M."/>
            <person name="Daum C."/>
            <person name="Ng V."/>
            <person name="Clum A."/>
            <person name="Steindorff A."/>
            <person name="Ohm R.A."/>
            <person name="Martin F."/>
            <person name="Silar P."/>
            <person name="Natvig D.O."/>
            <person name="Lalanne C."/>
            <person name="Gautier V."/>
            <person name="Ament-Velasquez S.L."/>
            <person name="Kruys A."/>
            <person name="Hutchinson M.I."/>
            <person name="Powell A.J."/>
            <person name="Barry K."/>
            <person name="Miller A.N."/>
            <person name="Grigoriev I.V."/>
            <person name="Debuchy R."/>
            <person name="Gladieux P."/>
            <person name="Hiltunen Thoren M."/>
            <person name="Johannesson H."/>
        </authorList>
    </citation>
    <scope>NUCLEOTIDE SEQUENCE</scope>
    <source>
        <strain evidence="2">CBS 731.68</strain>
    </source>
</reference>
<accession>A0AAN6U1Y4</accession>
<name>A0AAN6U1Y4_9PEZI</name>
<feature type="domain" description="FAD/NAD(P)-binding" evidence="1">
    <location>
        <begin position="464"/>
        <end position="681"/>
    </location>
</feature>
<sequence length="762" mass="82382">MSGELCMCTAFINGKNAGMWGNNGTWLPAIGGAGSCDTVPGPYSGGHVAVKDDKISQSKPTIEPLPNFDWKATPPMKIRPFKPTYNITMAIQNSAPSDLIVMDRNYLSRVTARRHLIAQHTSSVLGAIPPGEAAVRELYTHLLGTYLPARYPTMFELIRAPSANSNSHHQSVSLRNKVTGLEAPVHPLPSDTNEMLRILGETVEDDMFLLLRDRATSSDEKGIGGRGDGGGEHRAVAFVCCHPAGFDPSEKLGKRLAEIHGPVPAYEKIGPSMERFFGRLEVGKAVKRVNTHLKMYTPRGNHVHVGETVEEETSIDVDEARLRVELQTLTRLPETQAILFSFKTYMYPLAEIKAEGLGPQLADAIEGLKAGNAPGMWVYKGGQSSVPRAIARTIMAGALRNVVVVGGSYVGVPRFAISSGHEHKAFIPFTSVFSGAPGSPRHQVARARAVSLQPNSLTLDREWQGSKTIPFDFLVVATGTRLAVPGTMPDDDKPPSVRYLQAYQERIRTASSVAIIGGGAVGVQMACDLKELYPAKTVTLIHSREHLMPVYHEALSNLIKDRFRELGVQLITGSRVVIPPEGFPNVNRQAFDICLQDGRSLSAEFAIQATGQTPNNQFLLSGLVGESGQSAVLNPKNGFVRVLPTMQFADPRYPHLFAVGDIADSGAHKAARPGMVQAAVAAKNIASLIKGEEPVERAAVAPAGIHLTLGLTRNVIFRNPNIAAGDAEPFINLKDDGREDMGIDGVWVRRGVVVTSPQDYHL</sequence>
<dbReference type="PRINTS" id="PR00411">
    <property type="entry name" value="PNDRDTASEI"/>
</dbReference>
<comment type="caution">
    <text evidence="2">The sequence shown here is derived from an EMBL/GenBank/DDBJ whole genome shotgun (WGS) entry which is preliminary data.</text>
</comment>
<organism evidence="2 3">
    <name type="scientific">Parathielavia appendiculata</name>
    <dbReference type="NCBI Taxonomy" id="2587402"/>
    <lineage>
        <taxon>Eukaryota</taxon>
        <taxon>Fungi</taxon>
        <taxon>Dikarya</taxon>
        <taxon>Ascomycota</taxon>
        <taxon>Pezizomycotina</taxon>
        <taxon>Sordariomycetes</taxon>
        <taxon>Sordariomycetidae</taxon>
        <taxon>Sordariales</taxon>
        <taxon>Chaetomiaceae</taxon>
        <taxon>Parathielavia</taxon>
    </lineage>
</organism>
<evidence type="ECO:0000313" key="2">
    <source>
        <dbReference type="EMBL" id="KAK4124331.1"/>
    </source>
</evidence>
<dbReference type="GO" id="GO:0005737">
    <property type="term" value="C:cytoplasm"/>
    <property type="evidence" value="ECO:0007669"/>
    <property type="project" value="TreeGrafter"/>
</dbReference>
<proteinExistence type="predicted"/>
<dbReference type="AlphaFoldDB" id="A0AAN6U1Y4"/>